<evidence type="ECO:0000256" key="1">
    <source>
        <dbReference type="SAM" id="MobiDB-lite"/>
    </source>
</evidence>
<proteinExistence type="predicted"/>
<dbReference type="AlphaFoldDB" id="A0A7I7MHM5"/>
<evidence type="ECO:0000313" key="3">
    <source>
        <dbReference type="Proteomes" id="UP000466514"/>
    </source>
</evidence>
<feature type="compositionally biased region" description="Basic and acidic residues" evidence="1">
    <location>
        <begin position="50"/>
        <end position="59"/>
    </location>
</feature>
<sequence length="59" mass="6366">MIWDIADRPFAGKFANRSISWGSGQVAPGDGTGKGESGSSTQWRGNRAPKPREISVARY</sequence>
<dbReference type="EMBL" id="AP022574">
    <property type="protein sequence ID" value="BBX71655.1"/>
    <property type="molecule type" value="Genomic_DNA"/>
</dbReference>
<protein>
    <submittedName>
        <fullName evidence="2">Uncharacterized protein</fullName>
    </submittedName>
</protein>
<gene>
    <name evidence="2" type="ORF">MPSYJ_51160</name>
</gene>
<reference evidence="2 3" key="1">
    <citation type="journal article" date="2019" name="Emerg. Microbes Infect.">
        <title>Comprehensive subspecies identification of 175 nontuberculous mycobacteria species based on 7547 genomic profiles.</title>
        <authorList>
            <person name="Matsumoto Y."/>
            <person name="Kinjo T."/>
            <person name="Motooka D."/>
            <person name="Nabeya D."/>
            <person name="Jung N."/>
            <person name="Uechi K."/>
            <person name="Horii T."/>
            <person name="Iida T."/>
            <person name="Fujita J."/>
            <person name="Nakamura S."/>
        </authorList>
    </citation>
    <scope>NUCLEOTIDE SEQUENCE [LARGE SCALE GENOMIC DNA]</scope>
    <source>
        <strain evidence="2 3">JCM 13323</strain>
    </source>
</reference>
<organism evidence="2 3">
    <name type="scientific">Mycolicibacterium psychrotolerans</name>
    <dbReference type="NCBI Taxonomy" id="216929"/>
    <lineage>
        <taxon>Bacteria</taxon>
        <taxon>Bacillati</taxon>
        <taxon>Actinomycetota</taxon>
        <taxon>Actinomycetes</taxon>
        <taxon>Mycobacteriales</taxon>
        <taxon>Mycobacteriaceae</taxon>
        <taxon>Mycolicibacterium</taxon>
    </lineage>
</organism>
<dbReference type="KEGG" id="mpsc:MPSYJ_51160"/>
<dbReference type="Proteomes" id="UP000466514">
    <property type="component" value="Chromosome"/>
</dbReference>
<name>A0A7I7MHM5_9MYCO</name>
<evidence type="ECO:0000313" key="2">
    <source>
        <dbReference type="EMBL" id="BBX71655.1"/>
    </source>
</evidence>
<keyword evidence="3" id="KW-1185">Reference proteome</keyword>
<feature type="region of interest" description="Disordered" evidence="1">
    <location>
        <begin position="17"/>
        <end position="59"/>
    </location>
</feature>
<accession>A0A7I7MHM5</accession>